<dbReference type="Proteomes" id="UP000231655">
    <property type="component" value="Unassembled WGS sequence"/>
</dbReference>
<organism evidence="3 4">
    <name type="scientific">Pseudooceanicola antarcticus</name>
    <dbReference type="NCBI Taxonomy" id="1247613"/>
    <lineage>
        <taxon>Bacteria</taxon>
        <taxon>Pseudomonadati</taxon>
        <taxon>Pseudomonadota</taxon>
        <taxon>Alphaproteobacteria</taxon>
        <taxon>Rhodobacterales</taxon>
        <taxon>Paracoccaceae</taxon>
        <taxon>Pseudooceanicola</taxon>
    </lineage>
</organism>
<evidence type="ECO:0000256" key="1">
    <source>
        <dbReference type="SAM" id="SignalP"/>
    </source>
</evidence>
<protein>
    <recommendedName>
        <fullName evidence="6">Protease inhibitor Inh</fullName>
    </recommendedName>
</protein>
<evidence type="ECO:0000313" key="4">
    <source>
        <dbReference type="Proteomes" id="UP000231655"/>
    </source>
</evidence>
<feature type="chain" id="PRO_5013126185" description="Protease inhibitor Inh" evidence="1">
    <location>
        <begin position="24"/>
        <end position="113"/>
    </location>
</feature>
<keyword evidence="1" id="KW-0732">Signal</keyword>
<feature type="signal peptide" evidence="1">
    <location>
        <begin position="1"/>
        <end position="23"/>
    </location>
</feature>
<dbReference type="EMBL" id="PGTD01000007">
    <property type="protein sequence ID" value="PJE31899.1"/>
    <property type="molecule type" value="Genomic_DNA"/>
</dbReference>
<gene>
    <name evidence="2" type="ORF">CVM39_02010</name>
    <name evidence="3" type="ORF">SAMN06297129_1936</name>
</gene>
<evidence type="ECO:0000313" key="3">
    <source>
        <dbReference type="EMBL" id="SNY50754.1"/>
    </source>
</evidence>
<evidence type="ECO:0000313" key="5">
    <source>
        <dbReference type="Proteomes" id="UP000231702"/>
    </source>
</evidence>
<dbReference type="AlphaFoldDB" id="A0A285IS17"/>
<dbReference type="RefSeq" id="WP_097145675.1">
    <property type="nucleotide sequence ID" value="NZ_OBEA01000003.1"/>
</dbReference>
<proteinExistence type="predicted"/>
<accession>A0A285IS17</accession>
<sequence length="113" mass="12314">MRQSLPAVAISAALLASPALGQAQEATSPVPPVAEFTICIVDAGLPDNITYFGTATRNTRMTCEHLPRTAESPTLPMLYASGWRLVQVVGEGWIAEPDSLRTRSPIYYLERLR</sequence>
<keyword evidence="5" id="KW-1185">Reference proteome</keyword>
<dbReference type="EMBL" id="OBEA01000003">
    <property type="protein sequence ID" value="SNY50754.1"/>
    <property type="molecule type" value="Genomic_DNA"/>
</dbReference>
<evidence type="ECO:0008006" key="6">
    <source>
        <dbReference type="Google" id="ProtNLM"/>
    </source>
</evidence>
<reference evidence="3 4" key="1">
    <citation type="submission" date="2017-09" db="EMBL/GenBank/DDBJ databases">
        <authorList>
            <person name="Ehlers B."/>
            <person name="Leendertz F.H."/>
        </authorList>
    </citation>
    <scope>NUCLEOTIDE SEQUENCE [LARGE SCALE GENOMIC DNA]</scope>
    <source>
        <strain evidence="3 4">CGMCC 1.12662</strain>
    </source>
</reference>
<evidence type="ECO:0000313" key="2">
    <source>
        <dbReference type="EMBL" id="PJE31899.1"/>
    </source>
</evidence>
<dbReference type="Proteomes" id="UP000231702">
    <property type="component" value="Unassembled WGS sequence"/>
</dbReference>
<reference evidence="2 5" key="2">
    <citation type="journal article" date="2018" name="Int. J. Syst. Evol. Microbiol.">
        <title>Pseudooceanicola lipolyticus sp. nov., a marine alphaproteobacterium, reclassification of Oceanicola flagellatus as Pseudooceanicola flagellatus comb. nov. and emended description of the genus Pseudooceanicola.</title>
        <authorList>
            <person name="Huang M.-M."/>
            <person name="Guo L.-L."/>
            <person name="Wu Y.-H."/>
            <person name="Lai Q.-L."/>
            <person name="Shao Z.-Z."/>
            <person name="Wang C.-S."/>
            <person name="Wu M."/>
            <person name="Xu X.-W."/>
        </authorList>
    </citation>
    <scope>NUCLEOTIDE SEQUENCE [LARGE SCALE GENOMIC DNA]</scope>
    <source>
        <strain evidence="2 5">Ar-45</strain>
    </source>
</reference>
<name>A0A285IS17_9RHOB</name>